<dbReference type="CDD" id="cd18032">
    <property type="entry name" value="DEXHc_RE_I_III_res"/>
    <property type="match status" value="1"/>
</dbReference>
<accession>A0AAX0Q9D8</accession>
<dbReference type="Pfam" id="PF04851">
    <property type="entry name" value="ResIII"/>
    <property type="match status" value="1"/>
</dbReference>
<proteinExistence type="predicted"/>
<dbReference type="Proteomes" id="UP000243820">
    <property type="component" value="Unassembled WGS sequence"/>
</dbReference>
<dbReference type="InterPro" id="IPR006935">
    <property type="entry name" value="Helicase/UvrB_N"/>
</dbReference>
<dbReference type="Pfam" id="PF08463">
    <property type="entry name" value="EcoEI_R_C"/>
    <property type="match status" value="1"/>
</dbReference>
<dbReference type="GO" id="GO:0005829">
    <property type="term" value="C:cytosol"/>
    <property type="evidence" value="ECO:0007669"/>
    <property type="project" value="TreeGrafter"/>
</dbReference>
<dbReference type="EMBL" id="LMVO01000005">
    <property type="protein sequence ID" value="PAV09857.1"/>
    <property type="molecule type" value="Genomic_DNA"/>
</dbReference>
<dbReference type="PANTHER" id="PTHR47396">
    <property type="entry name" value="TYPE I RESTRICTION ENZYME ECOKI R PROTEIN"/>
    <property type="match status" value="1"/>
</dbReference>
<dbReference type="GO" id="GO:0005524">
    <property type="term" value="F:ATP binding"/>
    <property type="evidence" value="ECO:0007669"/>
    <property type="project" value="UniProtKB-KW"/>
</dbReference>
<dbReference type="GO" id="GO:0003677">
    <property type="term" value="F:DNA binding"/>
    <property type="evidence" value="ECO:0007669"/>
    <property type="project" value="UniProtKB-KW"/>
</dbReference>
<dbReference type="PROSITE" id="PS51192">
    <property type="entry name" value="HELICASE_ATP_BIND_1"/>
    <property type="match status" value="1"/>
</dbReference>
<dbReference type="InterPro" id="IPR001650">
    <property type="entry name" value="Helicase_C-like"/>
</dbReference>
<gene>
    <name evidence="2" type="ORF">ASJ83_04680</name>
</gene>
<evidence type="ECO:0000259" key="1">
    <source>
        <dbReference type="PROSITE" id="PS51192"/>
    </source>
</evidence>
<keyword evidence="2" id="KW-0378">Hydrolase</keyword>
<dbReference type="InterPro" id="IPR025285">
    <property type="entry name" value="DUF4145"/>
</dbReference>
<dbReference type="Gene3D" id="3.40.50.300">
    <property type="entry name" value="P-loop containing nucleotide triphosphate hydrolases"/>
    <property type="match status" value="2"/>
</dbReference>
<comment type="caution">
    <text evidence="2">The sequence shown here is derived from an EMBL/GenBank/DDBJ whole genome shotgun (WGS) entry which is preliminary data.</text>
</comment>
<dbReference type="CDD" id="cd18799">
    <property type="entry name" value="SF2_C_EcoAI-like"/>
    <property type="match status" value="1"/>
</dbReference>
<protein>
    <submittedName>
        <fullName evidence="2">Restriction endonuclease subunit R</fullName>
    </submittedName>
</protein>
<dbReference type="GO" id="GO:0120545">
    <property type="term" value="F:nucleic acid conformation isomerase activity"/>
    <property type="evidence" value="ECO:0007669"/>
    <property type="project" value="UniProtKB-ARBA"/>
</dbReference>
<feature type="domain" description="Helicase ATP-binding" evidence="1">
    <location>
        <begin position="348"/>
        <end position="508"/>
    </location>
</feature>
<dbReference type="Pfam" id="PF04313">
    <property type="entry name" value="HSDR_N"/>
    <property type="match status" value="1"/>
</dbReference>
<dbReference type="SMART" id="SM00487">
    <property type="entry name" value="DEXDc"/>
    <property type="match status" value="1"/>
</dbReference>
<dbReference type="GO" id="GO:0009307">
    <property type="term" value="P:DNA restriction-modification system"/>
    <property type="evidence" value="ECO:0007669"/>
    <property type="project" value="UniProtKB-KW"/>
</dbReference>
<keyword evidence="2" id="KW-0255">Endonuclease</keyword>
<dbReference type="SUPFAM" id="SSF52540">
    <property type="entry name" value="P-loop containing nucleoside triphosphate hydrolases"/>
    <property type="match status" value="2"/>
</dbReference>
<dbReference type="InterPro" id="IPR027417">
    <property type="entry name" value="P-loop_NTPase"/>
</dbReference>
<dbReference type="Pfam" id="PF00271">
    <property type="entry name" value="Helicase_C"/>
    <property type="match status" value="1"/>
</dbReference>
<dbReference type="PANTHER" id="PTHR47396:SF1">
    <property type="entry name" value="ATP-DEPENDENT HELICASE IRC3-RELATED"/>
    <property type="match status" value="1"/>
</dbReference>
<dbReference type="InterPro" id="IPR007409">
    <property type="entry name" value="Restrct_endonuc_type1_HsdR_N"/>
</dbReference>
<dbReference type="Pfam" id="PF13643">
    <property type="entry name" value="DUF4145"/>
    <property type="match status" value="1"/>
</dbReference>
<evidence type="ECO:0000313" key="2">
    <source>
        <dbReference type="EMBL" id="PAV09857.1"/>
    </source>
</evidence>
<dbReference type="GO" id="GO:0009035">
    <property type="term" value="F:type I site-specific deoxyribonuclease activity"/>
    <property type="evidence" value="ECO:0007669"/>
    <property type="project" value="UniProtKB-EC"/>
</dbReference>
<dbReference type="InterPro" id="IPR014001">
    <property type="entry name" value="Helicase_ATP-bd"/>
</dbReference>
<keyword evidence="2" id="KW-0540">Nuclease</keyword>
<name>A0AAX0Q9D8_9EURY</name>
<dbReference type="AlphaFoldDB" id="A0AAX0Q9D8"/>
<organism evidence="2 3">
    <name type="scientific">Methanocorpusculum parvum</name>
    <dbReference type="NCBI Taxonomy" id="2193"/>
    <lineage>
        <taxon>Archaea</taxon>
        <taxon>Methanobacteriati</taxon>
        <taxon>Methanobacteriota</taxon>
        <taxon>Stenosarchaea group</taxon>
        <taxon>Methanomicrobia</taxon>
        <taxon>Methanomicrobiales</taxon>
        <taxon>Methanocorpusculaceae</taxon>
        <taxon>Methanocorpusculum</taxon>
    </lineage>
</organism>
<keyword evidence="3" id="KW-1185">Reference proteome</keyword>
<dbReference type="Gene3D" id="3.90.1570.30">
    <property type="match status" value="1"/>
</dbReference>
<evidence type="ECO:0000313" key="3">
    <source>
        <dbReference type="Proteomes" id="UP000243820"/>
    </source>
</evidence>
<dbReference type="InterPro" id="IPR013670">
    <property type="entry name" value="EcoEI_R_C_dom"/>
</dbReference>
<reference evidence="2 3" key="1">
    <citation type="journal article" date="2017" name="BMC Genomics">
        <title>Genomic analysis of methanogenic archaea reveals a shift towards energy conservation.</title>
        <authorList>
            <person name="Gilmore S.P."/>
            <person name="Henske J.K."/>
            <person name="Sexton J.A."/>
            <person name="Solomon K.V."/>
            <person name="Seppala S."/>
            <person name="Yoo J.I."/>
            <person name="Huyett L.M."/>
            <person name="Pressman A."/>
            <person name="Cogan J.Z."/>
            <person name="Kivenson V."/>
            <person name="Peng X."/>
            <person name="Tan Y."/>
            <person name="Valentine D.L."/>
            <person name="O'Malley M.A."/>
        </authorList>
    </citation>
    <scope>NUCLEOTIDE SEQUENCE [LARGE SCALE GENOMIC DNA]</scope>
    <source>
        <strain evidence="2 3">XII</strain>
    </source>
</reference>
<dbReference type="InterPro" id="IPR050742">
    <property type="entry name" value="Helicase_Restrict-Modif_Enz"/>
</dbReference>
<dbReference type="RefSeq" id="WP_095641855.1">
    <property type="nucleotide sequence ID" value="NZ_LMVO01000005.1"/>
</dbReference>
<sequence length="1102" mass="126616">MTRTNFDYLSADPGFSSFSDTAISAEKIYSIDTAACVVNCRRALEFAVKWLYSVDTSLKLPYQDNLATLINTEEFKKLISCDLRKRISFIRVLGNNAAHGSAQFTPDQAELALENLFIFLDFIAYCYSPAYKPRTFDRTLLKNQDTTLPPLKEETPLARLINENKPLKNELTARRTQREPSYVTKPLEISEYKTRKIYIDTQLIDAGWEKGKDWLDEYELTGMPNRGGIGYADYVLFGDDGRPLALIEAKKTCKDPAIGRQQAKLYADLLEQKFGKRPVIFLTNGLETRIWNDTKYPEQKVSGIYAKRDLEKEFAKLAFRTSLADIRINTSISGRYYQIEAVKAVCRAFDTENRRKALLVMATGSGKTRTVISLVDILIRHGWVKNVLFLADRNLLVTQAKRSFNALLPDLSLTNLGEEKDSLTARAVFSTYQTMINAIDDVKDENGGRLFTCGHFDLIIIDEAHRSIYNKYKDIFSYFDAHLVGLTATPKDEVDKNTYETFELESGVPTYGYDLAQAVSDGYLVDFLTIETKLKFIEEGIIYDDLTDEEKEEYEKDFTSEDGEVPESINSAALNEWIFNTDTIRQVLAVVMKNSLKTDFGSNIGKTIIFAKNHHHAEKIYEIFGREYPHYPPNYCRVIDNYTNYAQSLVDEFSNPNKLPRIAISVDMLDTGLDVPEILNLVFFKKVYSKAKFWQMIGRGTRLCPGLIDGEDKKQFYIFDFCGNFEFFRVMKKGREAPCQTSVQERIFNLECEMAFKLQALEYQTDELIPFRQSLIDDLVEKIRELNRDNFAVKQHLKYIDQYASKEAFRVLTYEKTLLLADEIAPLILPYKDEASAVRFDALIYGLELAFLAGNKYKKATRDLNKKVRALADISTIPEILEQRELIQKILHTDYVKEAGIKEFEHIRTNLRGLMKYILLDEITRYDTNFSDKIVDTKWAVSDLDDGGLQNYKAKAEFYLRQHQDEEVIAKLRSNIPLTPEDVKKLEKILWKDIGSKKEYEKEIGDKPLGVFVREIIGLDMRSAKEAFAKYLNDTNLDSRQIYFVNRLVEYIVRNGLMPDLSVLQTSPFTDKGSVVEIFTDLSMWNGIRQVIDKINSNAMTA</sequence>